<keyword evidence="2" id="KW-1185">Reference proteome</keyword>
<comment type="caution">
    <text evidence="1">The sequence shown here is derived from an EMBL/GenBank/DDBJ whole genome shotgun (WGS) entry which is preliminary data.</text>
</comment>
<protein>
    <submittedName>
        <fullName evidence="1">Uncharacterized protein</fullName>
    </submittedName>
</protein>
<accession>A0ABV7LVZ7</accession>
<dbReference type="EMBL" id="JBHRUH010000002">
    <property type="protein sequence ID" value="MFC3290545.1"/>
    <property type="molecule type" value="Genomic_DNA"/>
</dbReference>
<dbReference type="RefSeq" id="WP_019020362.1">
    <property type="nucleotide sequence ID" value="NZ_BMXD01000016.1"/>
</dbReference>
<name>A0ABV7LVZ7_9GAMM</name>
<proteinExistence type="predicted"/>
<evidence type="ECO:0000313" key="1">
    <source>
        <dbReference type="EMBL" id="MFC3290545.1"/>
    </source>
</evidence>
<organism evidence="1 2">
    <name type="scientific">Modicisalibacter luteus</name>
    <dbReference type="NCBI Taxonomy" id="453962"/>
    <lineage>
        <taxon>Bacteria</taxon>
        <taxon>Pseudomonadati</taxon>
        <taxon>Pseudomonadota</taxon>
        <taxon>Gammaproteobacteria</taxon>
        <taxon>Oceanospirillales</taxon>
        <taxon>Halomonadaceae</taxon>
        <taxon>Modicisalibacter</taxon>
    </lineage>
</organism>
<gene>
    <name evidence="1" type="ORF">ACFOEI_00475</name>
</gene>
<evidence type="ECO:0000313" key="2">
    <source>
        <dbReference type="Proteomes" id="UP001595640"/>
    </source>
</evidence>
<dbReference type="Proteomes" id="UP001595640">
    <property type="component" value="Unassembled WGS sequence"/>
</dbReference>
<reference evidence="2" key="1">
    <citation type="journal article" date="2019" name="Int. J. Syst. Evol. Microbiol.">
        <title>The Global Catalogue of Microorganisms (GCM) 10K type strain sequencing project: providing services to taxonomists for standard genome sequencing and annotation.</title>
        <authorList>
            <consortium name="The Broad Institute Genomics Platform"/>
            <consortium name="The Broad Institute Genome Sequencing Center for Infectious Disease"/>
            <person name="Wu L."/>
            <person name="Ma J."/>
        </authorList>
    </citation>
    <scope>NUCLEOTIDE SEQUENCE [LARGE SCALE GENOMIC DNA]</scope>
    <source>
        <strain evidence="2">KCTC 12847</strain>
    </source>
</reference>
<sequence length="130" mass="13949">MRLANAGDLGVYALKLLGGGNAPLRRSDLTDAKLNQLALLEVFAARSMALTQQQPQPTNSALAELLGIFPGGQSFDDVPSFADIAAKYDMTEEALLDAVNMEEQALSKRRHSINEAHHPAVPLAPVGYLH</sequence>